<feature type="domain" description="AAA+ ATPase" evidence="1">
    <location>
        <begin position="48"/>
        <end position="249"/>
    </location>
</feature>
<accession>A0ABY5X3T3</accession>
<dbReference type="PANTHER" id="PTHR34301">
    <property type="entry name" value="DNA-BINDING PROTEIN-RELATED"/>
    <property type="match status" value="1"/>
</dbReference>
<dbReference type="Pfam" id="PF13191">
    <property type="entry name" value="AAA_16"/>
    <property type="match status" value="1"/>
</dbReference>
<keyword evidence="3" id="KW-1185">Reference proteome</keyword>
<dbReference type="PANTHER" id="PTHR34301:SF8">
    <property type="entry name" value="ATPASE DOMAIN-CONTAINING PROTEIN"/>
    <property type="match status" value="1"/>
</dbReference>
<dbReference type="InterPro" id="IPR041664">
    <property type="entry name" value="AAA_16"/>
</dbReference>
<name>A0ABY5X3T3_ERWPY</name>
<keyword evidence="2" id="KW-0547">Nucleotide-binding</keyword>
<evidence type="ECO:0000313" key="2">
    <source>
        <dbReference type="EMBL" id="UWS31983.1"/>
    </source>
</evidence>
<evidence type="ECO:0000259" key="1">
    <source>
        <dbReference type="SMART" id="SM00382"/>
    </source>
</evidence>
<dbReference type="GO" id="GO:0005524">
    <property type="term" value="F:ATP binding"/>
    <property type="evidence" value="ECO:0007669"/>
    <property type="project" value="UniProtKB-KW"/>
</dbReference>
<dbReference type="InterPro" id="IPR003593">
    <property type="entry name" value="AAA+_ATPase"/>
</dbReference>
<proteinExistence type="predicted"/>
<protein>
    <submittedName>
        <fullName evidence="2">ATP-binding protein</fullName>
    </submittedName>
</protein>
<evidence type="ECO:0000313" key="3">
    <source>
        <dbReference type="Proteomes" id="UP001058553"/>
    </source>
</evidence>
<dbReference type="SMART" id="SM00382">
    <property type="entry name" value="AAA"/>
    <property type="match status" value="1"/>
</dbReference>
<organism evidence="2 3">
    <name type="scientific">Erwinia pyrifoliae</name>
    <dbReference type="NCBI Taxonomy" id="79967"/>
    <lineage>
        <taxon>Bacteria</taxon>
        <taxon>Pseudomonadati</taxon>
        <taxon>Pseudomonadota</taxon>
        <taxon>Gammaproteobacteria</taxon>
        <taxon>Enterobacterales</taxon>
        <taxon>Erwiniaceae</taxon>
        <taxon>Erwinia</taxon>
    </lineage>
</organism>
<keyword evidence="2" id="KW-0067">ATP-binding</keyword>
<sequence>MSINNLSTQEFYERLKLVIRPSAPISSFEMLFGREKQINEIEGALYADGRHAFIYGDRGVGKTSLAQTIAVKLQQENDPIFVGCEPKSSLSTIVQDILSKGIKSIDLAKETTLGAGVSYSGIGLSAQYKKSEKATPQVTQSVSSAASALASLIGKHSSTPFIVIDEFDQIEDIEERKNFGRLIKNLGDQDVNIKIIFTGIGDSLHSLIGGHLSSERQIHQTHLDALPWSGRDEIIDRAFNEFDIFLDKDVKFKISGLSDGYPHYVHLLCEKILCCVYSKDEEIDHITHPIFLEGLTDAVSSVSETLKYDYVQATNCRPEYFHHILWAMADSGDLQREKKTILLSYNHICNQKEYQKLDNKQFDRQFTKLKQEDFGSVIIPALEGRKGWFRFKENMLRGYVRMMAEINGVKLDFERRFTANEPSAQVASYRSTSYQPLTPIENKIFRKQKNDTRSE</sequence>
<dbReference type="RefSeq" id="WP_259818122.1">
    <property type="nucleotide sequence ID" value="NZ_CP103445.1"/>
</dbReference>
<reference evidence="2" key="1">
    <citation type="submission" date="2022-07" db="EMBL/GenBank/DDBJ databases">
        <title>Genetic diversity of Erwinia pyrifoliae.</title>
        <authorList>
            <person name="Park D.S."/>
            <person name="Ham H."/>
        </authorList>
    </citation>
    <scope>NUCLEOTIDE SEQUENCE</scope>
    <source>
        <strain evidence="2">CP201486</strain>
    </source>
</reference>
<dbReference type="SUPFAM" id="SSF52540">
    <property type="entry name" value="P-loop containing nucleoside triphosphate hydrolases"/>
    <property type="match status" value="1"/>
</dbReference>
<dbReference type="Proteomes" id="UP001058553">
    <property type="component" value="Chromosome"/>
</dbReference>
<dbReference type="InterPro" id="IPR027417">
    <property type="entry name" value="P-loop_NTPase"/>
</dbReference>
<gene>
    <name evidence="2" type="ORF">NYP84_09860</name>
</gene>
<dbReference type="EMBL" id="CP103445">
    <property type="protein sequence ID" value="UWS31983.1"/>
    <property type="molecule type" value="Genomic_DNA"/>
</dbReference>
<dbReference type="Gene3D" id="3.40.50.300">
    <property type="entry name" value="P-loop containing nucleotide triphosphate hydrolases"/>
    <property type="match status" value="1"/>
</dbReference>